<dbReference type="Pfam" id="PF18142">
    <property type="entry name" value="SLATT_fungal"/>
    <property type="match status" value="1"/>
</dbReference>
<reference evidence="4" key="1">
    <citation type="submission" date="2021-07" db="EMBL/GenBank/DDBJ databases">
        <authorList>
            <person name="Durling M."/>
        </authorList>
    </citation>
    <scope>NUCLEOTIDE SEQUENCE</scope>
</reference>
<comment type="caution">
    <text evidence="4">The sequence shown here is derived from an EMBL/GenBank/DDBJ whole genome shotgun (WGS) entry which is preliminary data.</text>
</comment>
<evidence type="ECO:0000313" key="4">
    <source>
        <dbReference type="EMBL" id="CAG8959115.1"/>
    </source>
</evidence>
<evidence type="ECO:0000256" key="2">
    <source>
        <dbReference type="SAM" id="Phobius"/>
    </source>
</evidence>
<protein>
    <recommendedName>
        <fullName evidence="3">SMODS and SLOG-associating 2TM effector domain-containing protein</fullName>
    </recommendedName>
</protein>
<dbReference type="InterPro" id="IPR041622">
    <property type="entry name" value="SLATT_fungi"/>
</dbReference>
<evidence type="ECO:0000313" key="5">
    <source>
        <dbReference type="Proteomes" id="UP000696280"/>
    </source>
</evidence>
<dbReference type="AlphaFoldDB" id="A0A9N9L7H7"/>
<evidence type="ECO:0000256" key="1">
    <source>
        <dbReference type="SAM" id="MobiDB-lite"/>
    </source>
</evidence>
<keyword evidence="2" id="KW-0472">Membrane</keyword>
<proteinExistence type="predicted"/>
<sequence>MASNLDPKAAPAPTDTPSFRSGSPTPEDLTTLGHPHILRRLPDRDLSIVIHSLGGSRNVESQVPVHPTSWLYPPKGLPPGLYREVVTARTGAMQMYYAFSLFFNASLVIQLVLGALLTALGSRATGKDVLITVLAAGNTVVAGLLALMHNSGLPDRYQKDWGEFDKVEAYMRELMDTGITLRDMTRDECIEVCFANFRKAKDTIARNSPSAYSPTEGGAQPIGQSGPVRLQ</sequence>
<feature type="region of interest" description="Disordered" evidence="1">
    <location>
        <begin position="1"/>
        <end position="33"/>
    </location>
</feature>
<dbReference type="Proteomes" id="UP000696280">
    <property type="component" value="Unassembled WGS sequence"/>
</dbReference>
<keyword evidence="2" id="KW-0812">Transmembrane</keyword>
<feature type="compositionally biased region" description="Low complexity" evidence="1">
    <location>
        <begin position="1"/>
        <end position="17"/>
    </location>
</feature>
<accession>A0A9N9L7H7</accession>
<keyword evidence="5" id="KW-1185">Reference proteome</keyword>
<feature type="transmembrane region" description="Helical" evidence="2">
    <location>
        <begin position="129"/>
        <end position="148"/>
    </location>
</feature>
<feature type="region of interest" description="Disordered" evidence="1">
    <location>
        <begin position="207"/>
        <end position="231"/>
    </location>
</feature>
<keyword evidence="2" id="KW-1133">Transmembrane helix</keyword>
<name>A0A9N9L7H7_9HELO</name>
<organism evidence="4 5">
    <name type="scientific">Hymenoscyphus fraxineus</name>
    <dbReference type="NCBI Taxonomy" id="746836"/>
    <lineage>
        <taxon>Eukaryota</taxon>
        <taxon>Fungi</taxon>
        <taxon>Dikarya</taxon>
        <taxon>Ascomycota</taxon>
        <taxon>Pezizomycotina</taxon>
        <taxon>Leotiomycetes</taxon>
        <taxon>Helotiales</taxon>
        <taxon>Helotiaceae</taxon>
        <taxon>Hymenoscyphus</taxon>
    </lineage>
</organism>
<dbReference type="OrthoDB" id="5398270at2759"/>
<dbReference type="EMBL" id="CAJVRL010000089">
    <property type="protein sequence ID" value="CAG8959115.1"/>
    <property type="molecule type" value="Genomic_DNA"/>
</dbReference>
<dbReference type="NCBIfam" id="NF033635">
    <property type="entry name" value="SLATT_fungal"/>
    <property type="match status" value="1"/>
</dbReference>
<dbReference type="PANTHER" id="PTHR38793:SF1">
    <property type="entry name" value="SMODS AND SLOG-ASSOCIATING 2TM EFFECTOR DOMAIN-CONTAINING PROTEIN"/>
    <property type="match status" value="1"/>
</dbReference>
<evidence type="ECO:0000259" key="3">
    <source>
        <dbReference type="Pfam" id="PF18142"/>
    </source>
</evidence>
<gene>
    <name evidence="4" type="ORF">HYFRA_00012978</name>
</gene>
<feature type="domain" description="SMODS and SLOG-associating 2TM effector" evidence="3">
    <location>
        <begin position="85"/>
        <end position="202"/>
    </location>
</feature>
<dbReference type="PANTHER" id="PTHR38793">
    <property type="entry name" value="SLATT_FUNGAL DOMAIN-CONTAINING PROTEIN-RELATED"/>
    <property type="match status" value="1"/>
</dbReference>
<feature type="transmembrane region" description="Helical" evidence="2">
    <location>
        <begin position="96"/>
        <end position="117"/>
    </location>
</feature>